<name>A0A1C4CNZ0_9BACT</name>
<dbReference type="AlphaFoldDB" id="A0A1C4CNZ0"/>
<protein>
    <recommendedName>
        <fullName evidence="4">Phosphatidate cytidylyltransferase</fullName>
    </recommendedName>
</protein>
<dbReference type="PROSITE" id="PS51257">
    <property type="entry name" value="PROKAR_LIPOPROTEIN"/>
    <property type="match status" value="1"/>
</dbReference>
<evidence type="ECO:0000256" key="1">
    <source>
        <dbReference type="SAM" id="Phobius"/>
    </source>
</evidence>
<dbReference type="EMBL" id="FMAR01000004">
    <property type="protein sequence ID" value="SCC20837.1"/>
    <property type="molecule type" value="Genomic_DNA"/>
</dbReference>
<proteinExistence type="predicted"/>
<keyword evidence="1" id="KW-1133">Transmembrane helix</keyword>
<evidence type="ECO:0000313" key="3">
    <source>
        <dbReference type="Proteomes" id="UP000242818"/>
    </source>
</evidence>
<dbReference type="RefSeq" id="WP_089710909.1">
    <property type="nucleotide sequence ID" value="NZ_FMAR01000004.1"/>
</dbReference>
<organism evidence="2 3">
    <name type="scientific">Chitinophaga costaii</name>
    <dbReference type="NCBI Taxonomy" id="1335309"/>
    <lineage>
        <taxon>Bacteria</taxon>
        <taxon>Pseudomonadati</taxon>
        <taxon>Bacteroidota</taxon>
        <taxon>Chitinophagia</taxon>
        <taxon>Chitinophagales</taxon>
        <taxon>Chitinophagaceae</taxon>
        <taxon>Chitinophaga</taxon>
    </lineage>
</organism>
<keyword evidence="3" id="KW-1185">Reference proteome</keyword>
<evidence type="ECO:0008006" key="4">
    <source>
        <dbReference type="Google" id="ProtNLM"/>
    </source>
</evidence>
<keyword evidence="1" id="KW-0812">Transmembrane</keyword>
<feature type="transmembrane region" description="Helical" evidence="1">
    <location>
        <begin position="31"/>
        <end position="49"/>
    </location>
</feature>
<dbReference type="Proteomes" id="UP000242818">
    <property type="component" value="Unassembled WGS sequence"/>
</dbReference>
<gene>
    <name evidence="2" type="ORF">GA0116948_104224</name>
</gene>
<reference evidence="2 3" key="1">
    <citation type="submission" date="2016-08" db="EMBL/GenBank/DDBJ databases">
        <authorList>
            <person name="Seilhamer J.J."/>
        </authorList>
    </citation>
    <scope>NUCLEOTIDE SEQUENCE [LARGE SCALE GENOMIC DNA]</scope>
    <source>
        <strain evidence="2 3">A37T2</strain>
    </source>
</reference>
<sequence length="53" mass="5856">MKAICFSLLAFSSLLLTSCQAIGDIFKTGVWVGILLVAVVVFVIIWLISRRRS</sequence>
<evidence type="ECO:0000313" key="2">
    <source>
        <dbReference type="EMBL" id="SCC20837.1"/>
    </source>
</evidence>
<accession>A0A1C4CNZ0</accession>
<keyword evidence="1" id="KW-0472">Membrane</keyword>